<organism evidence="1 2">
    <name type="scientific">Vaccinium darrowii</name>
    <dbReference type="NCBI Taxonomy" id="229202"/>
    <lineage>
        <taxon>Eukaryota</taxon>
        <taxon>Viridiplantae</taxon>
        <taxon>Streptophyta</taxon>
        <taxon>Embryophyta</taxon>
        <taxon>Tracheophyta</taxon>
        <taxon>Spermatophyta</taxon>
        <taxon>Magnoliopsida</taxon>
        <taxon>eudicotyledons</taxon>
        <taxon>Gunneridae</taxon>
        <taxon>Pentapetalae</taxon>
        <taxon>asterids</taxon>
        <taxon>Ericales</taxon>
        <taxon>Ericaceae</taxon>
        <taxon>Vaccinioideae</taxon>
        <taxon>Vaccinieae</taxon>
        <taxon>Vaccinium</taxon>
    </lineage>
</organism>
<protein>
    <submittedName>
        <fullName evidence="1">Uncharacterized protein</fullName>
    </submittedName>
</protein>
<name>A0ACB7YN76_9ERIC</name>
<accession>A0ACB7YN76</accession>
<comment type="caution">
    <text evidence="1">The sequence shown here is derived from an EMBL/GenBank/DDBJ whole genome shotgun (WGS) entry which is preliminary data.</text>
</comment>
<keyword evidence="2" id="KW-1185">Reference proteome</keyword>
<proteinExistence type="predicted"/>
<evidence type="ECO:0000313" key="2">
    <source>
        <dbReference type="Proteomes" id="UP000828048"/>
    </source>
</evidence>
<reference evidence="1 2" key="1">
    <citation type="journal article" date="2021" name="Hortic Res">
        <title>High-quality reference genome and annotation aids understanding of berry development for evergreen blueberry (Vaccinium darrowii).</title>
        <authorList>
            <person name="Yu J."/>
            <person name="Hulse-Kemp A.M."/>
            <person name="Babiker E."/>
            <person name="Staton M."/>
        </authorList>
    </citation>
    <scope>NUCLEOTIDE SEQUENCE [LARGE SCALE GENOMIC DNA]</scope>
    <source>
        <strain evidence="2">cv. NJ 8807/NJ 8810</strain>
        <tissue evidence="1">Young leaf</tissue>
    </source>
</reference>
<sequence>MDSSSIFQSNSKLSFSIFESSEGEKRWIDQIRKILDKEVKVPIDPVSIFRVPATLSISKREAYVPQVVALGPYHHFRPELYEMERYKLAAAIRLQKELKSLEIEKLVLDLNREFEQKVRACYHKYLDFEEVTLAWVMAIDGIFLLDFLHRYNLSPSTYTAHLVDSTGRPLANGSVLRDILMLENQIPIFVLSKILSIQRESLPELANNGLPDLRRTLMDFCGSLSPLKIKDDPTLFDVEVSEAAHLLDFLYQLIVPKPPKLENLGSCRDPMNTEDKNSATNIDHHSISFLDTSKFFEVISKLWQMISTLNVRIIQRIARPLKLLVAVSSSVSGTPGLKSQAPTDTASTGKPENAIEEIHIPSVTQLCNVGVVFRSATGGIEAVGFNRQTKVFTLPVIHLDVDSEVVMRNLVAYETAINPESLVFTRYMELMSGIVDTVEDARLLKKNKIIDSKLKSDADVALFNGMSKSVRLTKVPHIDRTIKDVNAYYDSTMAVRMYKRAKNFVYHSWKLLTLLAVVLLMFLTGVQSFCSVYVCNKVFRNIDQG</sequence>
<dbReference type="Proteomes" id="UP000828048">
    <property type="component" value="Chromosome 11"/>
</dbReference>
<evidence type="ECO:0000313" key="1">
    <source>
        <dbReference type="EMBL" id="KAH7854638.1"/>
    </source>
</evidence>
<dbReference type="EMBL" id="CM037161">
    <property type="protein sequence ID" value="KAH7854638.1"/>
    <property type="molecule type" value="Genomic_DNA"/>
</dbReference>
<gene>
    <name evidence="1" type="ORF">Vadar_016219</name>
</gene>